<dbReference type="InterPro" id="IPR038109">
    <property type="entry name" value="DNA_bind_recomb_sf"/>
</dbReference>
<dbReference type="SUPFAM" id="SSF53041">
    <property type="entry name" value="Resolvase-like"/>
    <property type="match status" value="1"/>
</dbReference>
<gene>
    <name evidence="3" type="ORF">AB1300_12575</name>
</gene>
<dbReference type="PANTHER" id="PTHR30461">
    <property type="entry name" value="DNA-INVERTASE FROM LAMBDOID PROPHAGE"/>
    <property type="match status" value="1"/>
</dbReference>
<dbReference type="SMART" id="SM00857">
    <property type="entry name" value="Resolvase"/>
    <property type="match status" value="1"/>
</dbReference>
<organism evidence="3 4">
    <name type="scientific">Lysinibacillus xylanilyticus</name>
    <dbReference type="NCBI Taxonomy" id="582475"/>
    <lineage>
        <taxon>Bacteria</taxon>
        <taxon>Bacillati</taxon>
        <taxon>Bacillota</taxon>
        <taxon>Bacilli</taxon>
        <taxon>Bacillales</taxon>
        <taxon>Bacillaceae</taxon>
        <taxon>Lysinibacillus</taxon>
    </lineage>
</organism>
<name>A0ABV3VYH7_9BACI</name>
<proteinExistence type="predicted"/>
<evidence type="ECO:0000259" key="2">
    <source>
        <dbReference type="PROSITE" id="PS51737"/>
    </source>
</evidence>
<dbReference type="Gene3D" id="3.90.1750.20">
    <property type="entry name" value="Putative Large Serine Recombinase, Chain B, Domain 2"/>
    <property type="match status" value="1"/>
</dbReference>
<dbReference type="PANTHER" id="PTHR30461:SF23">
    <property type="entry name" value="DNA RECOMBINASE-RELATED"/>
    <property type="match status" value="1"/>
</dbReference>
<dbReference type="InterPro" id="IPR036162">
    <property type="entry name" value="Resolvase-like_N_sf"/>
</dbReference>
<sequence>MTRKRAVVYTRVSTDKEEQKLSLAMQREVYEEYCSKHNFELVEIFADEGFSGTNARREKFIEMMYRAGLDFDERVKDSDIFHTSDREPEFDYIITKDVSRYARNEEIGMSTAKQLRALGVYIRFEHGGVSTEDKNWKLMLTILFSVAEGYSQDLSEKIKFTKEHNARKLRYRPARLPYGFTWDKDRKIVKVPEQVEVVEYIFNSYAEKGGMILSKELNQKKIPTQRNHLWSSDKITRIIKNRIYTGTAVVHQTYKDDVTSTERKRRDESEFIIIPNAVPRIISDEQFEEAQEVRLSRVNTSIKKRGRKVSYNDTYFQKIKCGVCGKGFKKHTTTGSGKKKKINYMCMSRVKHAGCGCRGVALNNLNKGLEEININFLADTLKEQVQYKQLIDNLAKELARVEGTRKQLQEQIDRLDFECDSLSDTIKAFSEKGNRKLVNRYEKKFDITSNELEELEVQLESINVEKIQRLKQKVEQKKDLIQQLKKNQSFTNEEKLQLLQKVVVTDYELEYFFSMPNYDDEIQEFNSIFKENPIEVVRKLKPFGITVRRNHKEAREYWNQLVEDYEAREQHEKDYPYQDEEMLLAQQSEDWEEADRLRVEGKL</sequence>
<dbReference type="InterPro" id="IPR011109">
    <property type="entry name" value="DNA_bind_recombinase_dom"/>
</dbReference>
<accession>A0ABV3VYH7</accession>
<dbReference type="Pfam" id="PF00239">
    <property type="entry name" value="Resolvase"/>
    <property type="match status" value="2"/>
</dbReference>
<dbReference type="InterPro" id="IPR006119">
    <property type="entry name" value="Resolv_N"/>
</dbReference>
<dbReference type="InterPro" id="IPR050639">
    <property type="entry name" value="SSR_resolvase"/>
</dbReference>
<dbReference type="RefSeq" id="WP_368636817.1">
    <property type="nucleotide sequence ID" value="NZ_JBFRHK010000007.1"/>
</dbReference>
<keyword evidence="1" id="KW-0175">Coiled coil</keyword>
<dbReference type="Pfam" id="PF07508">
    <property type="entry name" value="Recombinase"/>
    <property type="match status" value="1"/>
</dbReference>
<reference evidence="3 4" key="1">
    <citation type="submission" date="2024-07" db="EMBL/GenBank/DDBJ databases">
        <title>Characterization of a bacterium isolated from hydrolysated instant sea cucumber by whole-genome sequencing and metabolomics.</title>
        <authorList>
            <person name="Luo X."/>
            <person name="Zhang Z."/>
            <person name="Zheng Z."/>
            <person name="Zhang W."/>
            <person name="Ming T."/>
            <person name="Jiao L."/>
            <person name="Su X."/>
            <person name="Kong F."/>
            <person name="Xu J."/>
        </authorList>
    </citation>
    <scope>NUCLEOTIDE SEQUENCE [LARGE SCALE GENOMIC DNA]</scope>
    <source>
        <strain evidence="3 4">XL-2024</strain>
    </source>
</reference>
<comment type="caution">
    <text evidence="3">The sequence shown here is derived from an EMBL/GenBank/DDBJ whole genome shotgun (WGS) entry which is preliminary data.</text>
</comment>
<feature type="coiled-coil region" evidence="1">
    <location>
        <begin position="391"/>
        <end position="494"/>
    </location>
</feature>
<dbReference type="PROSITE" id="PS51737">
    <property type="entry name" value="RECOMBINASE_DNA_BIND"/>
    <property type="match status" value="1"/>
</dbReference>
<evidence type="ECO:0000256" key="1">
    <source>
        <dbReference type="SAM" id="Coils"/>
    </source>
</evidence>
<evidence type="ECO:0000313" key="3">
    <source>
        <dbReference type="EMBL" id="MEX3745968.1"/>
    </source>
</evidence>
<dbReference type="EMBL" id="JBFRHK010000007">
    <property type="protein sequence ID" value="MEX3745968.1"/>
    <property type="molecule type" value="Genomic_DNA"/>
</dbReference>
<feature type="domain" description="Recombinase" evidence="2">
    <location>
        <begin position="177"/>
        <end position="301"/>
    </location>
</feature>
<evidence type="ECO:0000313" key="4">
    <source>
        <dbReference type="Proteomes" id="UP001558534"/>
    </source>
</evidence>
<dbReference type="Gene3D" id="3.40.50.1390">
    <property type="entry name" value="Resolvase, N-terminal catalytic domain"/>
    <property type="match status" value="1"/>
</dbReference>
<keyword evidence="4" id="KW-1185">Reference proteome</keyword>
<dbReference type="CDD" id="cd00338">
    <property type="entry name" value="Ser_Recombinase"/>
    <property type="match status" value="1"/>
</dbReference>
<dbReference type="Proteomes" id="UP001558534">
    <property type="component" value="Unassembled WGS sequence"/>
</dbReference>
<protein>
    <submittedName>
        <fullName evidence="3">Recombinase family protein</fullName>
    </submittedName>
</protein>